<accession>A0A5C8ZH84</accession>
<evidence type="ECO:0000313" key="2">
    <source>
        <dbReference type="EMBL" id="TXR56453.1"/>
    </source>
</evidence>
<keyword evidence="3" id="KW-1185">Reference proteome</keyword>
<name>A0A5C8ZH84_9ACTN</name>
<dbReference type="EMBL" id="VKAC01000005">
    <property type="protein sequence ID" value="TXR56453.1"/>
    <property type="molecule type" value="Genomic_DNA"/>
</dbReference>
<reference evidence="2 3" key="1">
    <citation type="submission" date="2019-07" db="EMBL/GenBank/DDBJ databases">
        <title>Quadrisphaera sp. strain DD2A genome sequencing and assembly.</title>
        <authorList>
            <person name="Kim I."/>
        </authorList>
    </citation>
    <scope>NUCLEOTIDE SEQUENCE [LARGE SCALE GENOMIC DNA]</scope>
    <source>
        <strain evidence="2 3">DD2A</strain>
    </source>
</reference>
<protein>
    <submittedName>
        <fullName evidence="2">Uncharacterized protein</fullName>
    </submittedName>
</protein>
<gene>
    <name evidence="2" type="ORF">FMM08_10200</name>
</gene>
<evidence type="ECO:0000256" key="1">
    <source>
        <dbReference type="SAM" id="MobiDB-lite"/>
    </source>
</evidence>
<sequence>MTTFTSPTGNISCYLAPVQGADPYARCDLAEQFWAEDEPEGGCSEGDWGGDGDGYGSVGVGGGDAQPLCVGDTIADPSAPKLPYGSSITLEPLTCTSVSDKVGMTCENSKTGHGFTVRKEKLERF</sequence>
<evidence type="ECO:0000313" key="3">
    <source>
        <dbReference type="Proteomes" id="UP000321234"/>
    </source>
</evidence>
<dbReference type="AlphaFoldDB" id="A0A5C8ZH84"/>
<comment type="caution">
    <text evidence="2">The sequence shown here is derived from an EMBL/GenBank/DDBJ whole genome shotgun (WGS) entry which is preliminary data.</text>
</comment>
<feature type="region of interest" description="Disordered" evidence="1">
    <location>
        <begin position="38"/>
        <end position="57"/>
    </location>
</feature>
<dbReference type="Proteomes" id="UP000321234">
    <property type="component" value="Unassembled WGS sequence"/>
</dbReference>
<dbReference type="OrthoDB" id="495539at2"/>
<organism evidence="2 3">
    <name type="scientific">Quadrisphaera setariae</name>
    <dbReference type="NCBI Taxonomy" id="2593304"/>
    <lineage>
        <taxon>Bacteria</taxon>
        <taxon>Bacillati</taxon>
        <taxon>Actinomycetota</taxon>
        <taxon>Actinomycetes</taxon>
        <taxon>Kineosporiales</taxon>
        <taxon>Kineosporiaceae</taxon>
        <taxon>Quadrisphaera</taxon>
    </lineage>
</organism>
<feature type="compositionally biased region" description="Gly residues" evidence="1">
    <location>
        <begin position="43"/>
        <end position="57"/>
    </location>
</feature>
<proteinExistence type="predicted"/>